<dbReference type="AlphaFoldDB" id="A0A0R0L9M3"/>
<dbReference type="Gramene" id="KRH75873">
    <property type="protein sequence ID" value="KRH75873"/>
    <property type="gene ID" value="GLYMA_01G115800"/>
</dbReference>
<sequence>MKLTLGTPPVEKYGKKDPMFDPLKSQTYREIYCYPEQCLITVVHDPECKAFPSNSCSPQNVCVYKYSYYDTSMTLGVIAKLVVMDFLFGLKFSDEKFMGIIGFDQEPLSLILQIGNRFGGRRFSQCLVSFLVDQNIAGKIIFGVEIEVPEYEGRNSPVLCHSIENKFLPFNPSQQFSEGYMMIDSGSPLSHVPLELYNGLVEEIRSQIGQESIGHDPRFEGLVCFRSDNFPEGPILTFHFEGANVQLMATQTFSIIEEGLFCFEMDGESAEPYVFGNFSQSNILIGFDLDRKTVSFMPTDCTKL</sequence>
<dbReference type="InterPro" id="IPR021109">
    <property type="entry name" value="Peptidase_aspartic_dom_sf"/>
</dbReference>
<dbReference type="EMBL" id="CM000834">
    <property type="protein sequence ID" value="KRH75873.1"/>
    <property type="molecule type" value="Genomic_DNA"/>
</dbReference>
<dbReference type="OMA" id="GQESIGH"/>
<feature type="domain" description="Peptidase A1" evidence="4">
    <location>
        <begin position="1"/>
        <end position="297"/>
    </location>
</feature>
<keyword evidence="7" id="KW-1185">Reference proteome</keyword>
<proteinExistence type="inferred from homology"/>
<dbReference type="SMR" id="A0A0R0L9M3"/>
<evidence type="ECO:0000256" key="3">
    <source>
        <dbReference type="ARBA" id="ARBA00022801"/>
    </source>
</evidence>
<dbReference type="Pfam" id="PF14541">
    <property type="entry name" value="TAXi_C"/>
    <property type="match status" value="1"/>
</dbReference>
<protein>
    <recommendedName>
        <fullName evidence="4">Peptidase A1 domain-containing protein</fullName>
    </recommendedName>
</protein>
<dbReference type="PaxDb" id="3847-GLYMA01G28805.1"/>
<reference evidence="5" key="3">
    <citation type="submission" date="2018-07" db="EMBL/GenBank/DDBJ databases">
        <title>WGS assembly of Glycine max.</title>
        <authorList>
            <person name="Schmutz J."/>
            <person name="Cannon S."/>
            <person name="Schlueter J."/>
            <person name="Ma J."/>
            <person name="Mitros T."/>
            <person name="Nelson W."/>
            <person name="Hyten D."/>
            <person name="Song Q."/>
            <person name="Thelen J."/>
            <person name="Cheng J."/>
            <person name="Xu D."/>
            <person name="Hellsten U."/>
            <person name="May G."/>
            <person name="Yu Y."/>
            <person name="Sakurai T."/>
            <person name="Umezawa T."/>
            <person name="Bhattacharyya M."/>
            <person name="Sandhu D."/>
            <person name="Valliyodan B."/>
            <person name="Lindquist E."/>
            <person name="Peto M."/>
            <person name="Grant D."/>
            <person name="Shu S."/>
            <person name="Goodstein D."/>
            <person name="Barry K."/>
            <person name="Futrell-Griggs M."/>
            <person name="Abernathy B."/>
            <person name="Du J."/>
            <person name="Tian Z."/>
            <person name="Zhu L."/>
            <person name="Gill N."/>
            <person name="Joshi T."/>
            <person name="Libault M."/>
            <person name="Sethuraman A."/>
            <person name="Zhang X."/>
            <person name="Shinozaki K."/>
            <person name="Nguyen H."/>
            <person name="Wing R."/>
            <person name="Cregan P."/>
            <person name="Specht J."/>
            <person name="Grimwood J."/>
            <person name="Rokhsar D."/>
            <person name="Stacey G."/>
            <person name="Shoemaker R."/>
            <person name="Jackson S."/>
        </authorList>
    </citation>
    <scope>NUCLEOTIDE SEQUENCE</scope>
    <source>
        <tissue evidence="5">Callus</tissue>
    </source>
</reference>
<dbReference type="EnsemblPlants" id="KRH75873">
    <property type="protein sequence ID" value="KRH75873"/>
    <property type="gene ID" value="GLYMA_01G115800"/>
</dbReference>
<dbReference type="GO" id="GO:0006508">
    <property type="term" value="P:proteolysis"/>
    <property type="evidence" value="ECO:0007669"/>
    <property type="project" value="UniProtKB-KW"/>
</dbReference>
<dbReference type="PROSITE" id="PS51767">
    <property type="entry name" value="PEPTIDASE_A1"/>
    <property type="match status" value="1"/>
</dbReference>
<evidence type="ECO:0000259" key="4">
    <source>
        <dbReference type="PROSITE" id="PS51767"/>
    </source>
</evidence>
<dbReference type="InterPro" id="IPR032799">
    <property type="entry name" value="TAXi_C"/>
</dbReference>
<dbReference type="Pfam" id="PF14543">
    <property type="entry name" value="TAXi_N"/>
    <property type="match status" value="1"/>
</dbReference>
<dbReference type="GO" id="GO:0005576">
    <property type="term" value="C:extracellular region"/>
    <property type="evidence" value="ECO:0000318"/>
    <property type="project" value="GO_Central"/>
</dbReference>
<dbReference type="InterPro" id="IPR051708">
    <property type="entry name" value="Plant_Aspart_Prot_A1"/>
</dbReference>
<name>A0A0R0L9M3_SOYBN</name>
<evidence type="ECO:0000313" key="5">
    <source>
        <dbReference type="EMBL" id="KRH75873.1"/>
    </source>
</evidence>
<keyword evidence="2" id="KW-0645">Protease</keyword>
<reference evidence="5 6" key="1">
    <citation type="journal article" date="2010" name="Nature">
        <title>Genome sequence of the palaeopolyploid soybean.</title>
        <authorList>
            <person name="Schmutz J."/>
            <person name="Cannon S.B."/>
            <person name="Schlueter J."/>
            <person name="Ma J."/>
            <person name="Mitros T."/>
            <person name="Nelson W."/>
            <person name="Hyten D.L."/>
            <person name="Song Q."/>
            <person name="Thelen J.J."/>
            <person name="Cheng J."/>
            <person name="Xu D."/>
            <person name="Hellsten U."/>
            <person name="May G.D."/>
            <person name="Yu Y."/>
            <person name="Sakurai T."/>
            <person name="Umezawa T."/>
            <person name="Bhattacharyya M.K."/>
            <person name="Sandhu D."/>
            <person name="Valliyodan B."/>
            <person name="Lindquist E."/>
            <person name="Peto M."/>
            <person name="Grant D."/>
            <person name="Shu S."/>
            <person name="Goodstein D."/>
            <person name="Barry K."/>
            <person name="Futrell-Griggs M."/>
            <person name="Abernathy B."/>
            <person name="Du J."/>
            <person name="Tian Z."/>
            <person name="Zhu L."/>
            <person name="Gill N."/>
            <person name="Joshi T."/>
            <person name="Libault M."/>
            <person name="Sethuraman A."/>
            <person name="Zhang X.-C."/>
            <person name="Shinozaki K."/>
            <person name="Nguyen H.T."/>
            <person name="Wing R.A."/>
            <person name="Cregan P."/>
            <person name="Specht J."/>
            <person name="Grimwood J."/>
            <person name="Rokhsar D."/>
            <person name="Stacey G."/>
            <person name="Shoemaker R.C."/>
            <person name="Jackson S.A."/>
        </authorList>
    </citation>
    <scope>NUCLEOTIDE SEQUENCE</scope>
    <source>
        <strain evidence="6">cv. Williams 82</strain>
        <tissue evidence="5">Callus</tissue>
    </source>
</reference>
<dbReference type="SUPFAM" id="SSF50630">
    <property type="entry name" value="Acid proteases"/>
    <property type="match status" value="1"/>
</dbReference>
<dbReference type="Proteomes" id="UP000008827">
    <property type="component" value="Chromosome 1"/>
</dbReference>
<comment type="similarity">
    <text evidence="1">Belongs to the peptidase A1 family.</text>
</comment>
<gene>
    <name evidence="5" type="ORF">GLYMA_01G115800</name>
</gene>
<dbReference type="Gene3D" id="2.40.70.10">
    <property type="entry name" value="Acid Proteases"/>
    <property type="match status" value="2"/>
</dbReference>
<dbReference type="InterPro" id="IPR033121">
    <property type="entry name" value="PEPTIDASE_A1"/>
</dbReference>
<dbReference type="InParanoid" id="A0A0R0L9M3"/>
<reference evidence="6" key="2">
    <citation type="submission" date="2018-02" db="UniProtKB">
        <authorList>
            <consortium name="EnsemblPlants"/>
        </authorList>
    </citation>
    <scope>IDENTIFICATION</scope>
    <source>
        <strain evidence="6">Williams 82</strain>
    </source>
</reference>
<dbReference type="PANTHER" id="PTHR47967:SF86">
    <property type="entry name" value="EUKARYOTIC ASPARTYL PROTEASE FAMILY PROTEIN"/>
    <property type="match status" value="1"/>
</dbReference>
<keyword evidence="3" id="KW-0378">Hydrolase</keyword>
<accession>A0A0R0L9M3</accession>
<dbReference type="GO" id="GO:0004190">
    <property type="term" value="F:aspartic-type endopeptidase activity"/>
    <property type="evidence" value="ECO:0000318"/>
    <property type="project" value="GO_Central"/>
</dbReference>
<evidence type="ECO:0000313" key="7">
    <source>
        <dbReference type="Proteomes" id="UP000008827"/>
    </source>
</evidence>
<evidence type="ECO:0000256" key="1">
    <source>
        <dbReference type="ARBA" id="ARBA00007447"/>
    </source>
</evidence>
<evidence type="ECO:0000256" key="2">
    <source>
        <dbReference type="ARBA" id="ARBA00022670"/>
    </source>
</evidence>
<organism evidence="5">
    <name type="scientific">Glycine max</name>
    <name type="common">Soybean</name>
    <name type="synonym">Glycine hispida</name>
    <dbReference type="NCBI Taxonomy" id="3847"/>
    <lineage>
        <taxon>Eukaryota</taxon>
        <taxon>Viridiplantae</taxon>
        <taxon>Streptophyta</taxon>
        <taxon>Embryophyta</taxon>
        <taxon>Tracheophyta</taxon>
        <taxon>Spermatophyta</taxon>
        <taxon>Magnoliopsida</taxon>
        <taxon>eudicotyledons</taxon>
        <taxon>Gunneridae</taxon>
        <taxon>Pentapetalae</taxon>
        <taxon>rosids</taxon>
        <taxon>fabids</taxon>
        <taxon>Fabales</taxon>
        <taxon>Fabaceae</taxon>
        <taxon>Papilionoideae</taxon>
        <taxon>50 kb inversion clade</taxon>
        <taxon>NPAAA clade</taxon>
        <taxon>indigoferoid/millettioid clade</taxon>
        <taxon>Phaseoleae</taxon>
        <taxon>Glycine</taxon>
        <taxon>Glycine subgen. Soja</taxon>
    </lineage>
</organism>
<dbReference type="PANTHER" id="PTHR47967">
    <property type="entry name" value="OS07G0603500 PROTEIN-RELATED"/>
    <property type="match status" value="1"/>
</dbReference>
<evidence type="ECO:0000313" key="6">
    <source>
        <dbReference type="EnsemblPlants" id="KRH75873"/>
    </source>
</evidence>
<dbReference type="InterPro" id="IPR032861">
    <property type="entry name" value="TAXi_N"/>
</dbReference>